<keyword evidence="6" id="KW-0406">Ion transport</keyword>
<reference evidence="13 14" key="1">
    <citation type="journal article" date="2013" name="Genome Announc.">
        <title>Genome Sequence of Thalassolituus oleivorans MIL-1 (DSM 14913T).</title>
        <authorList>
            <person name="Golyshin P.N."/>
            <person name="Werner J."/>
            <person name="Chernikova T.N."/>
            <person name="Tran H."/>
            <person name="Ferrer M."/>
            <person name="Yakimov M.M."/>
            <person name="Teeling H."/>
            <person name="Golyshina O.V."/>
        </authorList>
    </citation>
    <scope>NUCLEOTIDE SEQUENCE [LARGE SCALE GENOMIC DNA]</scope>
    <source>
        <strain evidence="13 14">MIL-1</strain>
    </source>
</reference>
<feature type="domain" description="OmpA-like" evidence="12">
    <location>
        <begin position="243"/>
        <end position="358"/>
    </location>
</feature>
<dbReference type="Pfam" id="PF00691">
    <property type="entry name" value="OmpA"/>
    <property type="match status" value="1"/>
</dbReference>
<organism evidence="13 14">
    <name type="scientific">Thalassolituus oleivorans MIL-1</name>
    <dbReference type="NCBI Taxonomy" id="1298593"/>
    <lineage>
        <taxon>Bacteria</taxon>
        <taxon>Pseudomonadati</taxon>
        <taxon>Pseudomonadota</taxon>
        <taxon>Gammaproteobacteria</taxon>
        <taxon>Oceanospirillales</taxon>
        <taxon>Oceanospirillaceae</taxon>
        <taxon>Thalassolituus</taxon>
    </lineage>
</organism>
<comment type="subcellular location">
    <subcellularLocation>
        <location evidence="1">Cell outer membrane</location>
        <topology evidence="1">Multi-pass membrane protein</topology>
    </subcellularLocation>
</comment>
<keyword evidence="2" id="KW-0813">Transport</keyword>
<dbReference type="KEGG" id="tol:TOL_0246"/>
<keyword evidence="4" id="KW-0812">Transmembrane</keyword>
<dbReference type="PANTHER" id="PTHR30329:SF21">
    <property type="entry name" value="LIPOPROTEIN YIAD-RELATED"/>
    <property type="match status" value="1"/>
</dbReference>
<dbReference type="InterPro" id="IPR050330">
    <property type="entry name" value="Bact_OuterMem_StrucFunc"/>
</dbReference>
<feature type="chain" id="PRO_5004065709" description="OmpA-like domain-containing protein" evidence="11">
    <location>
        <begin position="23"/>
        <end position="358"/>
    </location>
</feature>
<dbReference type="GO" id="GO:0015288">
    <property type="term" value="F:porin activity"/>
    <property type="evidence" value="ECO:0007669"/>
    <property type="project" value="UniProtKB-KW"/>
</dbReference>
<dbReference type="InterPro" id="IPR036737">
    <property type="entry name" value="OmpA-like_sf"/>
</dbReference>
<dbReference type="Gene3D" id="3.30.1330.60">
    <property type="entry name" value="OmpA-like domain"/>
    <property type="match status" value="1"/>
</dbReference>
<evidence type="ECO:0000259" key="12">
    <source>
        <dbReference type="PROSITE" id="PS51123"/>
    </source>
</evidence>
<keyword evidence="7" id="KW-0626">Porin</keyword>
<evidence type="ECO:0000256" key="10">
    <source>
        <dbReference type="PROSITE-ProRule" id="PRU00473"/>
    </source>
</evidence>
<evidence type="ECO:0000256" key="6">
    <source>
        <dbReference type="ARBA" id="ARBA00023065"/>
    </source>
</evidence>
<dbReference type="EMBL" id="HF680312">
    <property type="protein sequence ID" value="CCU70694.1"/>
    <property type="molecule type" value="Genomic_DNA"/>
</dbReference>
<dbReference type="InterPro" id="IPR006665">
    <property type="entry name" value="OmpA-like"/>
</dbReference>
<dbReference type="PANTHER" id="PTHR30329">
    <property type="entry name" value="STATOR ELEMENT OF FLAGELLAR MOTOR COMPLEX"/>
    <property type="match status" value="1"/>
</dbReference>
<evidence type="ECO:0000256" key="9">
    <source>
        <dbReference type="ARBA" id="ARBA00023237"/>
    </source>
</evidence>
<dbReference type="SUPFAM" id="SSF56925">
    <property type="entry name" value="OMPA-like"/>
    <property type="match status" value="1"/>
</dbReference>
<dbReference type="GO" id="GO:0006811">
    <property type="term" value="P:monoatomic ion transport"/>
    <property type="evidence" value="ECO:0007669"/>
    <property type="project" value="UniProtKB-KW"/>
</dbReference>
<dbReference type="STRING" id="187493.CN03_01780"/>
<accession>M5DYT6</accession>
<feature type="signal peptide" evidence="11">
    <location>
        <begin position="1"/>
        <end position="22"/>
    </location>
</feature>
<dbReference type="Pfam" id="PF13505">
    <property type="entry name" value="OMP_b-brl"/>
    <property type="match status" value="1"/>
</dbReference>
<dbReference type="GO" id="GO:0046930">
    <property type="term" value="C:pore complex"/>
    <property type="evidence" value="ECO:0007669"/>
    <property type="project" value="UniProtKB-KW"/>
</dbReference>
<dbReference type="GO" id="GO:0005509">
    <property type="term" value="F:calcium ion binding"/>
    <property type="evidence" value="ECO:0007669"/>
    <property type="project" value="InterPro"/>
</dbReference>
<gene>
    <name evidence="13" type="ORF">TOL_0246</name>
</gene>
<evidence type="ECO:0000256" key="2">
    <source>
        <dbReference type="ARBA" id="ARBA00022448"/>
    </source>
</evidence>
<dbReference type="RefSeq" id="WP_015485435.1">
    <property type="nucleotide sequence ID" value="NC_020888.1"/>
</dbReference>
<name>M5DYT6_9GAMM</name>
<proteinExistence type="predicted"/>
<keyword evidence="8 10" id="KW-0472">Membrane</keyword>
<dbReference type="GO" id="GO:0009279">
    <property type="term" value="C:cell outer membrane"/>
    <property type="evidence" value="ECO:0007669"/>
    <property type="project" value="UniProtKB-SubCell"/>
</dbReference>
<evidence type="ECO:0000256" key="11">
    <source>
        <dbReference type="SAM" id="SignalP"/>
    </source>
</evidence>
<dbReference type="PROSITE" id="PS51123">
    <property type="entry name" value="OMPA_2"/>
    <property type="match status" value="1"/>
</dbReference>
<dbReference type="PRINTS" id="PR01021">
    <property type="entry name" value="OMPADOMAIN"/>
</dbReference>
<dbReference type="SUPFAM" id="SSF103088">
    <property type="entry name" value="OmpA-like"/>
    <property type="match status" value="1"/>
</dbReference>
<keyword evidence="3" id="KW-1134">Transmembrane beta strand</keyword>
<dbReference type="Gene3D" id="2.40.160.20">
    <property type="match status" value="1"/>
</dbReference>
<evidence type="ECO:0000256" key="8">
    <source>
        <dbReference type="ARBA" id="ARBA00023136"/>
    </source>
</evidence>
<dbReference type="InterPro" id="IPR028974">
    <property type="entry name" value="TSP_type-3_rpt"/>
</dbReference>
<keyword evidence="9" id="KW-0998">Cell outer membrane</keyword>
<dbReference type="PATRIC" id="fig|1298593.3.peg.242"/>
<sequence>MKKSLLLSAIAISSLTSAQQAAAEYDYYVTYGAGHTDHEISGDYFYDGDYARHSYTLEASLGYMISKDFALEANLVVPSFIQEDRTDVTQFRLSGLYFFGDDALKPYLTGAAGYENNSADGADDLDGTILSAGLGLQYDFSKRCFARAEARLDDLVNEDLEQMTYLLEVGYRFGGAGDTGYGYSKAAPVAPATTPATKPIPAAVAPVVVAPVTIVKDDDKDGINNTADKCPATPSGVSVDESGCPAFSGGLKGVKFESGSARLTPASQTILDAAATELSRYPDLSIEIGAYTDDRGSDALNQNLSQKRAESVRSYLLGKGIAADKLTAKGYGEASPIASNDTAEGRAENRRVEFVIVK</sequence>
<evidence type="ECO:0000256" key="3">
    <source>
        <dbReference type="ARBA" id="ARBA00022452"/>
    </source>
</evidence>
<evidence type="ECO:0000256" key="5">
    <source>
        <dbReference type="ARBA" id="ARBA00022729"/>
    </source>
</evidence>
<dbReference type="GeneID" id="79175254"/>
<dbReference type="InterPro" id="IPR006664">
    <property type="entry name" value="OMP_bac"/>
</dbReference>
<dbReference type="eggNOG" id="COG2885">
    <property type="taxonomic scope" value="Bacteria"/>
</dbReference>
<dbReference type="HOGENOM" id="CLU_031536_2_0_6"/>
<keyword evidence="14" id="KW-1185">Reference proteome</keyword>
<protein>
    <recommendedName>
        <fullName evidence="12">OmpA-like domain-containing protein</fullName>
    </recommendedName>
</protein>
<evidence type="ECO:0000256" key="1">
    <source>
        <dbReference type="ARBA" id="ARBA00004571"/>
    </source>
</evidence>
<dbReference type="InterPro" id="IPR027385">
    <property type="entry name" value="Beta-barrel_OMP"/>
</dbReference>
<dbReference type="SUPFAM" id="SSF103647">
    <property type="entry name" value="TSP type-3 repeat"/>
    <property type="match status" value="1"/>
</dbReference>
<dbReference type="CDD" id="cd07185">
    <property type="entry name" value="OmpA_C-like"/>
    <property type="match status" value="1"/>
</dbReference>
<evidence type="ECO:0000313" key="13">
    <source>
        <dbReference type="EMBL" id="CCU70694.1"/>
    </source>
</evidence>
<keyword evidence="5 11" id="KW-0732">Signal</keyword>
<dbReference type="InterPro" id="IPR011250">
    <property type="entry name" value="OMP/PagP_B-barrel"/>
</dbReference>
<dbReference type="AlphaFoldDB" id="M5DYT6"/>
<dbReference type="Proteomes" id="UP000011866">
    <property type="component" value="Chromosome"/>
</dbReference>
<evidence type="ECO:0000256" key="4">
    <source>
        <dbReference type="ARBA" id="ARBA00022692"/>
    </source>
</evidence>
<evidence type="ECO:0000313" key="14">
    <source>
        <dbReference type="Proteomes" id="UP000011866"/>
    </source>
</evidence>
<evidence type="ECO:0000256" key="7">
    <source>
        <dbReference type="ARBA" id="ARBA00023114"/>
    </source>
</evidence>